<accession>A0A381YSX1</accession>
<proteinExistence type="predicted"/>
<protein>
    <submittedName>
        <fullName evidence="1">Uncharacterized protein</fullName>
    </submittedName>
</protein>
<dbReference type="AlphaFoldDB" id="A0A381YSX1"/>
<dbReference type="EMBL" id="UINC01018967">
    <property type="protein sequence ID" value="SVA80044.1"/>
    <property type="molecule type" value="Genomic_DNA"/>
</dbReference>
<sequence>MKLNAPYLILIGEEEDSTYAKTGQGIVQWIPELVAG</sequence>
<evidence type="ECO:0000313" key="1">
    <source>
        <dbReference type="EMBL" id="SVA80044.1"/>
    </source>
</evidence>
<reference evidence="1" key="1">
    <citation type="submission" date="2018-05" db="EMBL/GenBank/DDBJ databases">
        <authorList>
            <person name="Lanie J.A."/>
            <person name="Ng W.-L."/>
            <person name="Kazmierczak K.M."/>
            <person name="Andrzejewski T.M."/>
            <person name="Davidsen T.M."/>
            <person name="Wayne K.J."/>
            <person name="Tettelin H."/>
            <person name="Glass J.I."/>
            <person name="Rusch D."/>
            <person name="Podicherti R."/>
            <person name="Tsui H.-C.T."/>
            <person name="Winkler M.E."/>
        </authorList>
    </citation>
    <scope>NUCLEOTIDE SEQUENCE</scope>
</reference>
<organism evidence="1">
    <name type="scientific">marine metagenome</name>
    <dbReference type="NCBI Taxonomy" id="408172"/>
    <lineage>
        <taxon>unclassified sequences</taxon>
        <taxon>metagenomes</taxon>
        <taxon>ecological metagenomes</taxon>
    </lineage>
</organism>
<name>A0A381YSX1_9ZZZZ</name>
<gene>
    <name evidence="1" type="ORF">METZ01_LOCUS132898</name>
</gene>
<feature type="non-terminal residue" evidence="1">
    <location>
        <position position="36"/>
    </location>
</feature>